<keyword evidence="3 6" id="KW-0812">Transmembrane</keyword>
<protein>
    <recommendedName>
        <fullName evidence="6">Probable membrane transporter protein</fullName>
    </recommendedName>
</protein>
<gene>
    <name evidence="7" type="ORF">FB566_5158</name>
</gene>
<name>A0A543B3Y4_9ACTN</name>
<dbReference type="InParanoid" id="A0A543B3Y4"/>
<comment type="caution">
    <text evidence="7">The sequence shown here is derived from an EMBL/GenBank/DDBJ whole genome shotgun (WGS) entry which is preliminary data.</text>
</comment>
<feature type="transmembrane region" description="Helical" evidence="6">
    <location>
        <begin position="98"/>
        <end position="116"/>
    </location>
</feature>
<dbReference type="InterPro" id="IPR002781">
    <property type="entry name" value="TM_pro_TauE-like"/>
</dbReference>
<feature type="transmembrane region" description="Helical" evidence="6">
    <location>
        <begin position="174"/>
        <end position="195"/>
    </location>
</feature>
<organism evidence="7 8">
    <name type="scientific">Stackebrandtia endophytica</name>
    <dbReference type="NCBI Taxonomy" id="1496996"/>
    <lineage>
        <taxon>Bacteria</taxon>
        <taxon>Bacillati</taxon>
        <taxon>Actinomycetota</taxon>
        <taxon>Actinomycetes</taxon>
        <taxon>Glycomycetales</taxon>
        <taxon>Glycomycetaceae</taxon>
        <taxon>Stackebrandtia</taxon>
    </lineage>
</organism>
<evidence type="ECO:0000256" key="2">
    <source>
        <dbReference type="ARBA" id="ARBA00009142"/>
    </source>
</evidence>
<feature type="transmembrane region" description="Helical" evidence="6">
    <location>
        <begin position="201"/>
        <end position="224"/>
    </location>
</feature>
<evidence type="ECO:0000256" key="3">
    <source>
        <dbReference type="ARBA" id="ARBA00022692"/>
    </source>
</evidence>
<reference evidence="7 8" key="1">
    <citation type="submission" date="2019-06" db="EMBL/GenBank/DDBJ databases">
        <title>Sequencing the genomes of 1000 actinobacteria strains.</title>
        <authorList>
            <person name="Klenk H.-P."/>
        </authorList>
    </citation>
    <scope>NUCLEOTIDE SEQUENCE [LARGE SCALE GENOMIC DNA]</scope>
    <source>
        <strain evidence="7 8">DSM 45928</strain>
    </source>
</reference>
<evidence type="ECO:0000313" key="8">
    <source>
        <dbReference type="Proteomes" id="UP000317043"/>
    </source>
</evidence>
<keyword evidence="6" id="KW-1003">Cell membrane</keyword>
<keyword evidence="5 6" id="KW-0472">Membrane</keyword>
<dbReference type="GO" id="GO:0005886">
    <property type="term" value="C:plasma membrane"/>
    <property type="evidence" value="ECO:0007669"/>
    <property type="project" value="UniProtKB-SubCell"/>
</dbReference>
<keyword evidence="8" id="KW-1185">Reference proteome</keyword>
<sequence length="294" mass="29711">MTTLIVIALFGLVAQLIDGGLGMGYGVISTSLLLTVGLTPAAASASVHLAEIGTSLASGISHWRFGNIDWSVTARIAVPGAVGAFIGATALANLPTGAASGWTAAILIGLGIFLLFRFSRPRNNTKPPSRPRNRLLAPLGLIAGTVDATGGGGWGPIATSTLLASGKLEPRKTIGSVSAAEFAVAVAASIGFLLALSDAAILWPTVIALLIGGVIAAPAAAWLVRRLPTHILGVAVGGIIITTNTRIVLSTVEAPTVVHTVAYVLIGLGWLGVLAATLRGHRRTVVEAEPAPVG</sequence>
<dbReference type="OrthoDB" id="45564at2"/>
<evidence type="ECO:0000313" key="7">
    <source>
        <dbReference type="EMBL" id="TQL79549.1"/>
    </source>
</evidence>
<comment type="similarity">
    <text evidence="2 6">Belongs to the 4-toluene sulfonate uptake permease (TSUP) (TC 2.A.102) family.</text>
</comment>
<dbReference type="AlphaFoldDB" id="A0A543B3Y4"/>
<feature type="transmembrane region" description="Helical" evidence="6">
    <location>
        <begin position="261"/>
        <end position="278"/>
    </location>
</feature>
<evidence type="ECO:0000256" key="5">
    <source>
        <dbReference type="ARBA" id="ARBA00023136"/>
    </source>
</evidence>
<dbReference type="EMBL" id="VFOW01000001">
    <property type="protein sequence ID" value="TQL79549.1"/>
    <property type="molecule type" value="Genomic_DNA"/>
</dbReference>
<evidence type="ECO:0000256" key="1">
    <source>
        <dbReference type="ARBA" id="ARBA00004141"/>
    </source>
</evidence>
<dbReference type="InterPro" id="IPR051598">
    <property type="entry name" value="TSUP/Inactive_protease-like"/>
</dbReference>
<dbReference type="PANTHER" id="PTHR43701:SF12">
    <property type="entry name" value="MEMBRANE TRANSPORTER PROTEIN YTNM-RELATED"/>
    <property type="match status" value="1"/>
</dbReference>
<proteinExistence type="inferred from homology"/>
<evidence type="ECO:0000256" key="6">
    <source>
        <dbReference type="RuleBase" id="RU363041"/>
    </source>
</evidence>
<accession>A0A543B3Y4</accession>
<evidence type="ECO:0000256" key="4">
    <source>
        <dbReference type="ARBA" id="ARBA00022989"/>
    </source>
</evidence>
<dbReference type="Proteomes" id="UP000317043">
    <property type="component" value="Unassembled WGS sequence"/>
</dbReference>
<dbReference type="PANTHER" id="PTHR43701">
    <property type="entry name" value="MEMBRANE TRANSPORTER PROTEIN MJ0441-RELATED"/>
    <property type="match status" value="1"/>
</dbReference>
<keyword evidence="4 6" id="KW-1133">Transmembrane helix</keyword>
<dbReference type="Pfam" id="PF01925">
    <property type="entry name" value="TauE"/>
    <property type="match status" value="1"/>
</dbReference>
<comment type="subcellular location">
    <subcellularLocation>
        <location evidence="6">Cell membrane</location>
        <topology evidence="6">Multi-pass membrane protein</topology>
    </subcellularLocation>
    <subcellularLocation>
        <location evidence="1">Membrane</location>
        <topology evidence="1">Multi-pass membrane protein</topology>
    </subcellularLocation>
</comment>
<dbReference type="RefSeq" id="WP_142044940.1">
    <property type="nucleotide sequence ID" value="NZ_JBHTGS010000002.1"/>
</dbReference>
<feature type="transmembrane region" description="Helical" evidence="6">
    <location>
        <begin position="231"/>
        <end position="249"/>
    </location>
</feature>